<reference evidence="5" key="1">
    <citation type="submission" date="2017-02" db="EMBL/GenBank/DDBJ databases">
        <authorList>
            <person name="Varghese N."/>
            <person name="Submissions S."/>
        </authorList>
    </citation>
    <scope>NUCLEOTIDE SEQUENCE [LARGE SCALE GENOMIC DNA]</scope>
    <source>
        <strain evidence="5">USBA 833</strain>
    </source>
</reference>
<evidence type="ECO:0000256" key="1">
    <source>
        <dbReference type="PIRSR" id="PIRSR037847-1"/>
    </source>
</evidence>
<organism evidence="4 5">
    <name type="scientific">Caloramator quimbayensis</name>
    <dbReference type="NCBI Taxonomy" id="1147123"/>
    <lineage>
        <taxon>Bacteria</taxon>
        <taxon>Bacillati</taxon>
        <taxon>Bacillota</taxon>
        <taxon>Clostridia</taxon>
        <taxon>Eubacteriales</taxon>
        <taxon>Clostridiaceae</taxon>
        <taxon>Caloramator</taxon>
    </lineage>
</organism>
<dbReference type="Gene3D" id="3.30.1340.20">
    <property type="entry name" value="3H domain"/>
    <property type="match status" value="1"/>
</dbReference>
<proteinExistence type="predicted"/>
<dbReference type="Pfam" id="PF02829">
    <property type="entry name" value="3H"/>
    <property type="match status" value="1"/>
</dbReference>
<feature type="binding site" evidence="1">
    <location>
        <position position="145"/>
    </location>
    <ligand>
        <name>Ni(2+)</name>
        <dbReference type="ChEBI" id="CHEBI:49786"/>
    </ligand>
</feature>
<dbReference type="STRING" id="1147123.SAMN05443428_14116"/>
<dbReference type="AlphaFoldDB" id="A0A1T4YFV9"/>
<keyword evidence="1" id="KW-0479">Metal-binding</keyword>
<dbReference type="InterPro" id="IPR035922">
    <property type="entry name" value="3H_dom_sf"/>
</dbReference>
<dbReference type="GO" id="GO:0046872">
    <property type="term" value="F:metal ion binding"/>
    <property type="evidence" value="ECO:0007669"/>
    <property type="project" value="UniProtKB-KW"/>
</dbReference>
<dbReference type="OrthoDB" id="9792661at2"/>
<dbReference type="SUPFAM" id="SSF46785">
    <property type="entry name" value="Winged helix' DNA-binding domain"/>
    <property type="match status" value="1"/>
</dbReference>
<evidence type="ECO:0000313" key="5">
    <source>
        <dbReference type="Proteomes" id="UP000190105"/>
    </source>
</evidence>
<dbReference type="InterPro" id="IPR036390">
    <property type="entry name" value="WH_DNA-bd_sf"/>
</dbReference>
<dbReference type="RefSeq" id="WP_078697809.1">
    <property type="nucleotide sequence ID" value="NZ_FUYH01000041.1"/>
</dbReference>
<evidence type="ECO:0000259" key="2">
    <source>
        <dbReference type="Pfam" id="PF02829"/>
    </source>
</evidence>
<dbReference type="InterPro" id="IPR036388">
    <property type="entry name" value="WH-like_DNA-bd_sf"/>
</dbReference>
<protein>
    <recommendedName>
        <fullName evidence="6">Transcriptional regulator</fullName>
    </recommendedName>
</protein>
<sequence>MKGEERRQLILSYLKEIKVPAKGGELSQRYNVSRQVIVQDIALLRAEGENIISTPQGYLFIDNAKDTVRKIIAVKHEEKDIEDELKTIVSMGGKVIDVTIEHKLYGEITGKLMLKSMYDVDEFIEKLNINKSKPLSYLTDGIHIHTIEAENDEIMGRIIDVLKLKGYLIPAEV</sequence>
<evidence type="ECO:0000313" key="4">
    <source>
        <dbReference type="EMBL" id="SKB00115.1"/>
    </source>
</evidence>
<dbReference type="Pfam" id="PF08279">
    <property type="entry name" value="HTH_11"/>
    <property type="match status" value="1"/>
</dbReference>
<dbReference type="InterPro" id="IPR004173">
    <property type="entry name" value="3H_domain"/>
</dbReference>
<evidence type="ECO:0000259" key="3">
    <source>
        <dbReference type="Pfam" id="PF08279"/>
    </source>
</evidence>
<dbReference type="SUPFAM" id="SSF75500">
    <property type="entry name" value="Putative transcriptional regulator TM1602, C-terminal domain"/>
    <property type="match status" value="1"/>
</dbReference>
<dbReference type="PANTHER" id="PTHR40068:SF1">
    <property type="entry name" value="TRANSCRIPTION REPRESSOR NIAR-RELATED"/>
    <property type="match status" value="1"/>
</dbReference>
<name>A0A1T4YFV9_9CLOT</name>
<feature type="binding site" evidence="1">
    <location>
        <position position="84"/>
    </location>
    <ligand>
        <name>Ni(2+)</name>
        <dbReference type="ChEBI" id="CHEBI:49786"/>
    </ligand>
</feature>
<dbReference type="InterPro" id="IPR026043">
    <property type="entry name" value="NadR"/>
</dbReference>
<dbReference type="Proteomes" id="UP000190105">
    <property type="component" value="Unassembled WGS sequence"/>
</dbReference>
<dbReference type="Gene3D" id="1.10.10.10">
    <property type="entry name" value="Winged helix-like DNA-binding domain superfamily/Winged helix DNA-binding domain"/>
    <property type="match status" value="1"/>
</dbReference>
<accession>A0A1T4YFV9</accession>
<keyword evidence="1" id="KW-0533">Nickel</keyword>
<feature type="binding site" evidence="1">
    <location>
        <position position="76"/>
    </location>
    <ligand>
        <name>Ni(2+)</name>
        <dbReference type="ChEBI" id="CHEBI:49786"/>
    </ligand>
</feature>
<dbReference type="EMBL" id="FUYH01000041">
    <property type="protein sequence ID" value="SKB00115.1"/>
    <property type="molecule type" value="Genomic_DNA"/>
</dbReference>
<feature type="binding site" evidence="1">
    <location>
        <position position="143"/>
    </location>
    <ligand>
        <name>Ni(2+)</name>
        <dbReference type="ChEBI" id="CHEBI:49786"/>
    </ligand>
</feature>
<dbReference type="PANTHER" id="PTHR40068">
    <property type="entry name" value="TRANSCRIPTION REPRESSOR NIAR-RELATED"/>
    <property type="match status" value="1"/>
</dbReference>
<evidence type="ECO:0008006" key="6">
    <source>
        <dbReference type="Google" id="ProtNLM"/>
    </source>
</evidence>
<feature type="domain" description="3H" evidence="2">
    <location>
        <begin position="72"/>
        <end position="168"/>
    </location>
</feature>
<dbReference type="InterPro" id="IPR013196">
    <property type="entry name" value="HTH_11"/>
</dbReference>
<keyword evidence="5" id="KW-1185">Reference proteome</keyword>
<gene>
    <name evidence="4" type="ORF">SAMN05443428_14116</name>
</gene>
<dbReference type="PIRSF" id="PIRSF037847">
    <property type="entry name" value="NiaR"/>
    <property type="match status" value="1"/>
</dbReference>
<feature type="domain" description="Helix-turn-helix type 11" evidence="3">
    <location>
        <begin position="6"/>
        <end position="58"/>
    </location>
</feature>